<name>A0ABD2Z0V7_9GENT</name>
<evidence type="ECO:0000313" key="2">
    <source>
        <dbReference type="EMBL" id="KAL3511428.1"/>
    </source>
</evidence>
<gene>
    <name evidence="2" type="ORF">ACH5RR_030829</name>
</gene>
<dbReference type="EMBL" id="JBJUIK010000012">
    <property type="protein sequence ID" value="KAL3511428.1"/>
    <property type="molecule type" value="Genomic_DNA"/>
</dbReference>
<keyword evidence="3" id="KW-1185">Reference proteome</keyword>
<comment type="caution">
    <text evidence="2">The sequence shown here is derived from an EMBL/GenBank/DDBJ whole genome shotgun (WGS) entry which is preliminary data.</text>
</comment>
<dbReference type="AlphaFoldDB" id="A0ABD2Z0V7"/>
<feature type="region of interest" description="Disordered" evidence="1">
    <location>
        <begin position="14"/>
        <end position="41"/>
    </location>
</feature>
<protein>
    <submittedName>
        <fullName evidence="2">Uncharacterized protein</fullName>
    </submittedName>
</protein>
<organism evidence="2 3">
    <name type="scientific">Cinchona calisaya</name>
    <dbReference type="NCBI Taxonomy" id="153742"/>
    <lineage>
        <taxon>Eukaryota</taxon>
        <taxon>Viridiplantae</taxon>
        <taxon>Streptophyta</taxon>
        <taxon>Embryophyta</taxon>
        <taxon>Tracheophyta</taxon>
        <taxon>Spermatophyta</taxon>
        <taxon>Magnoliopsida</taxon>
        <taxon>eudicotyledons</taxon>
        <taxon>Gunneridae</taxon>
        <taxon>Pentapetalae</taxon>
        <taxon>asterids</taxon>
        <taxon>lamiids</taxon>
        <taxon>Gentianales</taxon>
        <taxon>Rubiaceae</taxon>
        <taxon>Cinchonoideae</taxon>
        <taxon>Cinchoneae</taxon>
        <taxon>Cinchona</taxon>
    </lineage>
</organism>
<sequence length="151" mass="17427">MHFPALLEHRTGRRIKPAAESGDDQPARSSKAKAVRPRSQRGKDESLIRVINLNGKALIGFGIMASLDSTVFGCWFDVDWYYEWKIFHVAYLPGFRRAQDIWMDRTQWTGLWTSNLVDQEMTLKTSFLKLKERGSSYGGDWAVRIEVENDE</sequence>
<evidence type="ECO:0000313" key="3">
    <source>
        <dbReference type="Proteomes" id="UP001630127"/>
    </source>
</evidence>
<accession>A0ABD2Z0V7</accession>
<proteinExistence type="predicted"/>
<reference evidence="2 3" key="1">
    <citation type="submission" date="2024-11" db="EMBL/GenBank/DDBJ databases">
        <title>A near-complete genome assembly of Cinchona calisaya.</title>
        <authorList>
            <person name="Lian D.C."/>
            <person name="Zhao X.W."/>
            <person name="Wei L."/>
        </authorList>
    </citation>
    <scope>NUCLEOTIDE SEQUENCE [LARGE SCALE GENOMIC DNA]</scope>
    <source>
        <tissue evidence="2">Nenye</tissue>
    </source>
</reference>
<feature type="compositionally biased region" description="Basic residues" evidence="1">
    <location>
        <begin position="30"/>
        <end position="40"/>
    </location>
</feature>
<evidence type="ECO:0000256" key="1">
    <source>
        <dbReference type="SAM" id="MobiDB-lite"/>
    </source>
</evidence>
<dbReference type="Proteomes" id="UP001630127">
    <property type="component" value="Unassembled WGS sequence"/>
</dbReference>